<dbReference type="RefSeq" id="WP_014242316.1">
    <property type="nucleotide sequence ID" value="NC_016618.1"/>
</dbReference>
<accession>A0A9P1JY24</accession>
<geneLocation type="plasmid" evidence="2 3">
    <name>AZOBR_p2</name>
</geneLocation>
<dbReference type="EMBL" id="HE577329">
    <property type="protein sequence ID" value="CCD01982.1"/>
    <property type="molecule type" value="Genomic_DNA"/>
</dbReference>
<reference evidence="2 3" key="1">
    <citation type="journal article" date="2011" name="PLoS Genet.">
        <title>Azospirillum genomes reveal transition of bacteria from aquatic to terrestrial environments.</title>
        <authorList>
            <person name="Wisniewski-Dye F."/>
            <person name="Borziak K."/>
            <person name="Khalsa-Moyers G."/>
            <person name="Alexandre G."/>
            <person name="Sukharnikov L.O."/>
            <person name="Wuichet K."/>
            <person name="Hurst G.B."/>
            <person name="McDonald W.H."/>
            <person name="Robertson J.S."/>
            <person name="Barbe V."/>
            <person name="Calteau A."/>
            <person name="Rouy Z."/>
            <person name="Mangenot S."/>
            <person name="Prigent-Combaret C."/>
            <person name="Normand P."/>
            <person name="Boyer M."/>
            <person name="Siguier P."/>
            <person name="Dessaux Y."/>
            <person name="Elmerich C."/>
            <person name="Condemine G."/>
            <person name="Krishnen G."/>
            <person name="Kennedy I."/>
            <person name="Paterson A.H."/>
            <person name="Gonzalez V."/>
            <person name="Mavingui P."/>
            <person name="Zhulin I.B."/>
        </authorList>
    </citation>
    <scope>NUCLEOTIDE SEQUENCE [LARGE SCALE GENOMIC DNA]</scope>
    <source>
        <strain evidence="2 3">Sp245</strain>
    </source>
</reference>
<proteinExistence type="predicted"/>
<keyword evidence="2" id="KW-0614">Plasmid</keyword>
<name>A0A9P1JY24_9PROT</name>
<protein>
    <submittedName>
        <fullName evidence="2">Uncharacterized protein</fullName>
    </submittedName>
</protein>
<feature type="region of interest" description="Disordered" evidence="1">
    <location>
        <begin position="1"/>
        <end position="37"/>
    </location>
</feature>
<evidence type="ECO:0000256" key="1">
    <source>
        <dbReference type="SAM" id="MobiDB-lite"/>
    </source>
</evidence>
<evidence type="ECO:0000313" key="3">
    <source>
        <dbReference type="Proteomes" id="UP000007319"/>
    </source>
</evidence>
<sequence>MDENDADSLRPHPRFSQGRHGFDPGPAPTRQRGEAEAAFQARLSAWAEAVRDHNERAMNQGFRRRVYGTDDPRGTAMKERALAALWKGAE</sequence>
<organism evidence="2 3">
    <name type="scientific">Azospirillum baldaniorum</name>
    <dbReference type="NCBI Taxonomy" id="1064539"/>
    <lineage>
        <taxon>Bacteria</taxon>
        <taxon>Pseudomonadati</taxon>
        <taxon>Pseudomonadota</taxon>
        <taxon>Alphaproteobacteria</taxon>
        <taxon>Rhodospirillales</taxon>
        <taxon>Azospirillaceae</taxon>
        <taxon>Azospirillum</taxon>
    </lineage>
</organism>
<keyword evidence="3" id="KW-1185">Reference proteome</keyword>
<dbReference type="AlphaFoldDB" id="A0A9P1JY24"/>
<dbReference type="KEGG" id="abs:AZOBR_p270178"/>
<gene>
    <name evidence="2" type="ORF">AZOBR_p270178</name>
</gene>
<dbReference type="Proteomes" id="UP000007319">
    <property type="component" value="Plasmid AZOBR_p2"/>
</dbReference>
<evidence type="ECO:0000313" key="2">
    <source>
        <dbReference type="EMBL" id="CCD01982.1"/>
    </source>
</evidence>